<evidence type="ECO:0000313" key="8">
    <source>
        <dbReference type="EMBL" id="MFC7341182.1"/>
    </source>
</evidence>
<feature type="region of interest" description="Disordered" evidence="6">
    <location>
        <begin position="255"/>
        <end position="275"/>
    </location>
</feature>
<keyword evidence="3 5" id="KW-0238">DNA-binding</keyword>
<keyword evidence="9" id="KW-1185">Reference proteome</keyword>
<dbReference type="InterPro" id="IPR011990">
    <property type="entry name" value="TPR-like_helical_dom_sf"/>
</dbReference>
<evidence type="ECO:0000256" key="2">
    <source>
        <dbReference type="ARBA" id="ARBA00023015"/>
    </source>
</evidence>
<dbReference type="SUPFAM" id="SSF48452">
    <property type="entry name" value="TPR-like"/>
    <property type="match status" value="2"/>
</dbReference>
<organism evidence="8 9">
    <name type="scientific">Saccharopolyspora griseoalba</name>
    <dbReference type="NCBI Taxonomy" id="1431848"/>
    <lineage>
        <taxon>Bacteria</taxon>
        <taxon>Bacillati</taxon>
        <taxon>Actinomycetota</taxon>
        <taxon>Actinomycetes</taxon>
        <taxon>Pseudonocardiales</taxon>
        <taxon>Pseudonocardiaceae</taxon>
        <taxon>Saccharopolyspora</taxon>
    </lineage>
</organism>
<evidence type="ECO:0000259" key="7">
    <source>
        <dbReference type="PROSITE" id="PS51755"/>
    </source>
</evidence>
<name>A0ABW2LF89_9PSEU</name>
<dbReference type="RefSeq" id="WP_380665785.1">
    <property type="nucleotide sequence ID" value="NZ_JBHTCJ010000003.1"/>
</dbReference>
<dbReference type="InterPro" id="IPR016032">
    <property type="entry name" value="Sig_transdc_resp-reg_C-effctor"/>
</dbReference>
<dbReference type="Gene3D" id="1.25.40.10">
    <property type="entry name" value="Tetratricopeptide repeat domain"/>
    <property type="match status" value="2"/>
</dbReference>
<dbReference type="InterPro" id="IPR041664">
    <property type="entry name" value="AAA_16"/>
</dbReference>
<dbReference type="Pfam" id="PF13191">
    <property type="entry name" value="AAA_16"/>
    <property type="match status" value="1"/>
</dbReference>
<dbReference type="InterPro" id="IPR019734">
    <property type="entry name" value="TPR_rpt"/>
</dbReference>
<dbReference type="CDD" id="cd15831">
    <property type="entry name" value="BTAD"/>
    <property type="match status" value="1"/>
</dbReference>
<keyword evidence="2" id="KW-0805">Transcription regulation</keyword>
<accession>A0ABW2LF89</accession>
<keyword evidence="4" id="KW-0804">Transcription</keyword>
<dbReference type="SMART" id="SM00028">
    <property type="entry name" value="TPR"/>
    <property type="match status" value="5"/>
</dbReference>
<dbReference type="CDD" id="cd00383">
    <property type="entry name" value="trans_reg_C"/>
    <property type="match status" value="1"/>
</dbReference>
<feature type="compositionally biased region" description="Basic and acidic residues" evidence="6">
    <location>
        <begin position="255"/>
        <end position="265"/>
    </location>
</feature>
<dbReference type="SMART" id="SM00862">
    <property type="entry name" value="Trans_reg_C"/>
    <property type="match status" value="1"/>
</dbReference>
<gene>
    <name evidence="8" type="ORF">ACFQRI_07135</name>
</gene>
<feature type="domain" description="OmpR/PhoB-type" evidence="7">
    <location>
        <begin position="6"/>
        <end position="105"/>
    </location>
</feature>
<dbReference type="SUPFAM" id="SSF52540">
    <property type="entry name" value="P-loop containing nucleoside triphosphate hydrolases"/>
    <property type="match status" value="1"/>
</dbReference>
<dbReference type="EMBL" id="JBHTCJ010000003">
    <property type="protein sequence ID" value="MFC7341182.1"/>
    <property type="molecule type" value="Genomic_DNA"/>
</dbReference>
<dbReference type="SUPFAM" id="SSF46894">
    <property type="entry name" value="C-terminal effector domain of the bipartite response regulators"/>
    <property type="match status" value="1"/>
</dbReference>
<dbReference type="InterPro" id="IPR005158">
    <property type="entry name" value="BTAD"/>
</dbReference>
<dbReference type="SMART" id="SM01043">
    <property type="entry name" value="BTAD"/>
    <property type="match status" value="1"/>
</dbReference>
<dbReference type="Gene3D" id="3.40.50.300">
    <property type="entry name" value="P-loop containing nucleotide triphosphate hydrolases"/>
    <property type="match status" value="1"/>
</dbReference>
<protein>
    <submittedName>
        <fullName evidence="8">BTAD domain-containing putative transcriptional regulator</fullName>
    </submittedName>
</protein>
<evidence type="ECO:0000313" key="9">
    <source>
        <dbReference type="Proteomes" id="UP001596504"/>
    </source>
</evidence>
<dbReference type="InterPro" id="IPR027417">
    <property type="entry name" value="P-loop_NTPase"/>
</dbReference>
<dbReference type="PANTHER" id="PTHR35807:SF1">
    <property type="entry name" value="TRANSCRIPTIONAL REGULATOR REDD"/>
    <property type="match status" value="1"/>
</dbReference>
<evidence type="ECO:0000256" key="1">
    <source>
        <dbReference type="ARBA" id="ARBA00005820"/>
    </source>
</evidence>
<evidence type="ECO:0000256" key="6">
    <source>
        <dbReference type="SAM" id="MobiDB-lite"/>
    </source>
</evidence>
<evidence type="ECO:0000256" key="5">
    <source>
        <dbReference type="PROSITE-ProRule" id="PRU01091"/>
    </source>
</evidence>
<evidence type="ECO:0000256" key="3">
    <source>
        <dbReference type="ARBA" id="ARBA00023125"/>
    </source>
</evidence>
<dbReference type="InterPro" id="IPR001867">
    <property type="entry name" value="OmpR/PhoB-type_DNA-bd"/>
</dbReference>
<feature type="DNA-binding region" description="OmpR/PhoB-type" evidence="5">
    <location>
        <begin position="6"/>
        <end position="105"/>
    </location>
</feature>
<evidence type="ECO:0000256" key="4">
    <source>
        <dbReference type="ARBA" id="ARBA00023163"/>
    </source>
</evidence>
<sequence>MTPHGNASPAPGAGFEFRLLGPLEVLVDGAPVEVGRSPVRALLACLLLEPGQVVPMDRLIDTLWEDDPPASARTIIQGYVSRLRKLFGKNGPEIITRAPGYLLRVDPERVDAHRARTQISRAHGLEPAERARLLSEALRLWRGPVLADIDGSRLYRTIAPNLEELQLLALEERIAADLELGRHQQLIAELSTLVDRYPLRERLTGQLMLANYRAGHRAEAQDRYHELRHRLSNDLGLDPGPELRELYEKLLRDDPGLRTPARHDVPGLGMKRPVPAELPPAPAGFVGRDAELDALDEILDGRERGSSLITVLTGTAGVGKSALALTWAHRAAEEFPDGQLYASLRGFDSERDPLTPGEALTSMLKTLGVAADAIPVELDDRTALYRSLLAKRRVMVVLDNARDSDQVRPLLPGSASSLVVVTSRRRLDGLVVRAGARVLPLETLPTAAAIEVLDRAGVPGKSAAEPDAAAELADLCGGLPLALRIAAARLAANPARGVSDLVHELTDERNRLHALDIDDDADTSVRRAFDISYRSLPPVHAETFRLLGLVPGHTFTAHAVAALCGIDPASAQRRLRALALAHLVAEPEPDRFGMHDLLRAYARELPGDPETDTAALRGLLAHYLGTADHARRFLRPTRDDLDFTGEPRPEITGRAQALEWFDAEWPNLVAAIRAANAGGLHDLAWPLVRLQFNYLMVRCPWEDWIRVYTDGLHSARTVDDPAGQVLMAAGLGVAHARSGQLDQALRHYEDSYAVAVTTGNPERLAMTQVNLSSVLFRLRRYDEAKAHCQDALRVYRELGDRYFAAGALNNLAMVEQVNGELEESLAHLREAEALYRDADDLETLAMVLNNCGEVGIELGRLDDGERFHHEALDVALQCGSAMRQAAAYLGLGDAARLRGDVNVARTRWETALSIFEAEGSPQVTEVRGRLEEISREAC</sequence>
<dbReference type="SUPFAM" id="SSF46785">
    <property type="entry name" value="Winged helix' DNA-binding domain"/>
    <property type="match status" value="1"/>
</dbReference>
<dbReference type="InterPro" id="IPR036390">
    <property type="entry name" value="WH_DNA-bd_sf"/>
</dbReference>
<dbReference type="Proteomes" id="UP001596504">
    <property type="component" value="Unassembled WGS sequence"/>
</dbReference>
<comment type="similarity">
    <text evidence="1">Belongs to the AfsR/DnrI/RedD regulatory family.</text>
</comment>
<dbReference type="PANTHER" id="PTHR35807">
    <property type="entry name" value="TRANSCRIPTIONAL REGULATOR REDD-RELATED"/>
    <property type="match status" value="1"/>
</dbReference>
<dbReference type="Gene3D" id="1.10.10.10">
    <property type="entry name" value="Winged helix-like DNA-binding domain superfamily/Winged helix DNA-binding domain"/>
    <property type="match status" value="1"/>
</dbReference>
<dbReference type="Pfam" id="PF03704">
    <property type="entry name" value="BTAD"/>
    <property type="match status" value="1"/>
</dbReference>
<dbReference type="Pfam" id="PF00486">
    <property type="entry name" value="Trans_reg_C"/>
    <property type="match status" value="1"/>
</dbReference>
<dbReference type="PROSITE" id="PS51755">
    <property type="entry name" value="OMPR_PHOB"/>
    <property type="match status" value="1"/>
</dbReference>
<reference evidence="9" key="1">
    <citation type="journal article" date="2019" name="Int. J. Syst. Evol. Microbiol.">
        <title>The Global Catalogue of Microorganisms (GCM) 10K type strain sequencing project: providing services to taxonomists for standard genome sequencing and annotation.</title>
        <authorList>
            <consortium name="The Broad Institute Genomics Platform"/>
            <consortium name="The Broad Institute Genome Sequencing Center for Infectious Disease"/>
            <person name="Wu L."/>
            <person name="Ma J."/>
        </authorList>
    </citation>
    <scope>NUCLEOTIDE SEQUENCE [LARGE SCALE GENOMIC DNA]</scope>
    <source>
        <strain evidence="9">WLHS5</strain>
    </source>
</reference>
<comment type="caution">
    <text evidence="8">The sequence shown here is derived from an EMBL/GenBank/DDBJ whole genome shotgun (WGS) entry which is preliminary data.</text>
</comment>
<dbReference type="Pfam" id="PF13424">
    <property type="entry name" value="TPR_12"/>
    <property type="match status" value="1"/>
</dbReference>
<dbReference type="PRINTS" id="PR00364">
    <property type="entry name" value="DISEASERSIST"/>
</dbReference>
<proteinExistence type="inferred from homology"/>
<dbReference type="InterPro" id="IPR051677">
    <property type="entry name" value="AfsR-DnrI-RedD_regulator"/>
</dbReference>
<dbReference type="InterPro" id="IPR036388">
    <property type="entry name" value="WH-like_DNA-bd_sf"/>
</dbReference>